<evidence type="ECO:0000256" key="1">
    <source>
        <dbReference type="ARBA" id="ARBA00000718"/>
    </source>
</evidence>
<dbReference type="SUPFAM" id="SSF51366">
    <property type="entry name" value="Ribulose-phoshate binding barrel"/>
    <property type="match status" value="1"/>
</dbReference>
<dbReference type="InterPro" id="IPR005493">
    <property type="entry name" value="RraA/RraA-like"/>
</dbReference>
<dbReference type="GO" id="GO:0004590">
    <property type="term" value="F:orotidine-5'-phosphate decarboxylase activity"/>
    <property type="evidence" value="ECO:0007669"/>
    <property type="project" value="InterPro"/>
</dbReference>
<dbReference type="InterPro" id="IPR017553">
    <property type="entry name" value="3-hexulose-6-phosphate_synth"/>
</dbReference>
<dbReference type="GO" id="GO:0019854">
    <property type="term" value="P:L-ascorbic acid catabolic process"/>
    <property type="evidence" value="ECO:0007669"/>
    <property type="project" value="TreeGrafter"/>
</dbReference>
<dbReference type="Proteomes" id="UP000886130">
    <property type="component" value="Unassembled WGS sequence"/>
</dbReference>
<dbReference type="NCBIfam" id="TIGR03128">
    <property type="entry name" value="RuMP_HxlA"/>
    <property type="match status" value="1"/>
</dbReference>
<dbReference type="InterPro" id="IPR011060">
    <property type="entry name" value="RibuloseP-bd_barrel"/>
</dbReference>
<dbReference type="InterPro" id="IPR013785">
    <property type="entry name" value="Aldolase_TIM"/>
</dbReference>
<dbReference type="EMBL" id="DRTM01000028">
    <property type="protein sequence ID" value="HHE75565.1"/>
    <property type="molecule type" value="Genomic_DNA"/>
</dbReference>
<protein>
    <recommendedName>
        <fullName evidence="3">3-hexulose-6-phosphate synthase</fullName>
        <ecNumber evidence="3">4.1.2.43</ecNumber>
    </recommendedName>
</protein>
<dbReference type="InterPro" id="IPR017120">
    <property type="entry name" value="Bifunct_HPS/DMK_prd"/>
</dbReference>
<dbReference type="NCBIfam" id="NF005442">
    <property type="entry name" value="PRK07028.1"/>
    <property type="match status" value="1"/>
</dbReference>
<proteinExistence type="inferred from homology"/>
<keyword evidence="4" id="KW-0456">Lyase</keyword>
<reference evidence="7" key="1">
    <citation type="journal article" date="2020" name="mSystems">
        <title>Genome- and Community-Level Interaction Insights into Carbon Utilization and Element Cycling Functions of Hydrothermarchaeota in Hydrothermal Sediment.</title>
        <authorList>
            <person name="Zhou Z."/>
            <person name="Liu Y."/>
            <person name="Xu W."/>
            <person name="Pan J."/>
            <person name="Luo Z.H."/>
            <person name="Li M."/>
        </authorList>
    </citation>
    <scope>NUCLEOTIDE SEQUENCE [LARGE SCALE GENOMIC DNA]</scope>
    <source>
        <strain evidence="7">HyVt-85</strain>
    </source>
</reference>
<dbReference type="Gene3D" id="3.20.20.70">
    <property type="entry name" value="Aldolase class I"/>
    <property type="match status" value="1"/>
</dbReference>
<dbReference type="SUPFAM" id="SSF89562">
    <property type="entry name" value="RraA-like"/>
    <property type="match status" value="1"/>
</dbReference>
<feature type="domain" description="Orotidine 5'-phosphate decarboxylase" evidence="6">
    <location>
        <begin position="3"/>
        <end position="203"/>
    </location>
</feature>
<dbReference type="InterPro" id="IPR036704">
    <property type="entry name" value="RraA/RraA-like_sf"/>
</dbReference>
<evidence type="ECO:0000256" key="4">
    <source>
        <dbReference type="ARBA" id="ARBA00023239"/>
    </source>
</evidence>
<gene>
    <name evidence="7" type="ORF">ENL31_00370</name>
</gene>
<keyword evidence="5" id="KW-0119">Carbohydrate metabolism</keyword>
<sequence>MPILQVALDFMILERAIKAAEESLRGGADWLEAGTPLIKSEGMRAIRELKRRFHRVTVADLKTMDVGRIEVEMAAKSGADIITVLAVADDPTIQDSIKAARKYGAKIMVDLINHPDPVKRAKEVEKLGADYLCVHVGVDQQMIGKNPLEILREVAKRVSIPVAAAGGINSETAADVVKHGAEIVIVGGAIIKAPDIENATRKIKEAIEKGVKIESELYKKYGKEELRDAFMKVSTPNLSDAMHRKGAIGDFIKIGDGKIVGRAVTVRTLDGDWAKPVEAIDYAQPGDVIVIDAGDGRTAVWGELATWSCKMKGIAGVVIYGAARDVDEIKKIGLPVFATHIAPNAGEPKGYGEIGVELNIKGVKIRPGDWIIGDESGIAVVPQEDAVEIANRALDVMEHENRIRGEIQSGNTLSSVVKLEEWEVER</sequence>
<evidence type="ECO:0000259" key="6">
    <source>
        <dbReference type="SMART" id="SM00934"/>
    </source>
</evidence>
<evidence type="ECO:0000256" key="5">
    <source>
        <dbReference type="ARBA" id="ARBA00023277"/>
    </source>
</evidence>
<dbReference type="AlphaFoldDB" id="A0A7J3T8G8"/>
<dbReference type="PIRSF" id="PIRSF037137">
    <property type="entry name" value="HPS_DMK_prd"/>
    <property type="match status" value="1"/>
</dbReference>
<evidence type="ECO:0000256" key="2">
    <source>
        <dbReference type="ARBA" id="ARBA00006350"/>
    </source>
</evidence>
<accession>A0A7J3T8G8</accession>
<dbReference type="GO" id="GO:0006207">
    <property type="term" value="P:'de novo' pyrimidine nucleobase biosynthetic process"/>
    <property type="evidence" value="ECO:0007669"/>
    <property type="project" value="InterPro"/>
</dbReference>
<comment type="catalytic activity">
    <reaction evidence="1">
        <text>D-ribulose 5-phosphate + formaldehyde = D-arabino-hex-3-ulose 6-phosphate</text>
        <dbReference type="Rhea" id="RHEA:25201"/>
        <dbReference type="ChEBI" id="CHEBI:16842"/>
        <dbReference type="ChEBI" id="CHEBI:58121"/>
        <dbReference type="ChEBI" id="CHEBI:58542"/>
        <dbReference type="EC" id="4.1.2.43"/>
    </reaction>
</comment>
<dbReference type="Gene3D" id="3.50.30.40">
    <property type="entry name" value="Ribonuclease E inhibitor RraA/RraA-like"/>
    <property type="match status" value="1"/>
</dbReference>
<comment type="similarity">
    <text evidence="2">Belongs to the HPS/KGPDC family. HPS subfamily.</text>
</comment>
<dbReference type="Pfam" id="PF00215">
    <property type="entry name" value="OMPdecase"/>
    <property type="match status" value="1"/>
</dbReference>
<dbReference type="Pfam" id="PF03737">
    <property type="entry name" value="RraA-like"/>
    <property type="match status" value="1"/>
</dbReference>
<comment type="caution">
    <text evidence="7">The sequence shown here is derived from an EMBL/GenBank/DDBJ whole genome shotgun (WGS) entry which is preliminary data.</text>
</comment>
<evidence type="ECO:0000256" key="3">
    <source>
        <dbReference type="ARBA" id="ARBA00012890"/>
    </source>
</evidence>
<dbReference type="PANTHER" id="PTHR35039">
    <property type="entry name" value="3-KETO-L-GULONATE-6-PHOSPHATE DECARBOXYLASE SGBH-RELATED"/>
    <property type="match status" value="1"/>
</dbReference>
<dbReference type="SMART" id="SM00934">
    <property type="entry name" value="OMPdecase"/>
    <property type="match status" value="1"/>
</dbReference>
<dbReference type="PANTHER" id="PTHR35039:SF3">
    <property type="entry name" value="3-KETO-L-GULONATE-6-PHOSPHATE DECARBOXYLASE SGBH-RELATED"/>
    <property type="match status" value="1"/>
</dbReference>
<dbReference type="EC" id="4.1.2.43" evidence="3"/>
<dbReference type="InterPro" id="IPR041710">
    <property type="entry name" value="HPS/KGPDC"/>
</dbReference>
<evidence type="ECO:0000313" key="7">
    <source>
        <dbReference type="EMBL" id="HHE75565.1"/>
    </source>
</evidence>
<dbReference type="CDD" id="cd04726">
    <property type="entry name" value="KGPDC_HPS"/>
    <property type="match status" value="1"/>
</dbReference>
<name>A0A7J3T8G8_9ARCH</name>
<dbReference type="GO" id="GO:0033982">
    <property type="term" value="F:3-dehydro-L-gulonate-6-phosphate decarboxylase activity"/>
    <property type="evidence" value="ECO:0007669"/>
    <property type="project" value="TreeGrafter"/>
</dbReference>
<organism evidence="7">
    <name type="scientific">Candidatus Aciduliprofundum boonei</name>
    <dbReference type="NCBI Taxonomy" id="379547"/>
    <lineage>
        <taxon>Archaea</taxon>
        <taxon>Methanobacteriati</taxon>
        <taxon>Thermoplasmatota</taxon>
        <taxon>DHVE2 group</taxon>
        <taxon>Candidatus Aciduliprofundum</taxon>
    </lineage>
</organism>
<dbReference type="CDD" id="cd16841">
    <property type="entry name" value="RraA_family"/>
    <property type="match status" value="1"/>
</dbReference>
<dbReference type="InterPro" id="IPR001754">
    <property type="entry name" value="OMPdeCOase_dom"/>
</dbReference>
<dbReference type="GO" id="GO:0043801">
    <property type="term" value="F:hexulose-6-phosphate synthase activity"/>
    <property type="evidence" value="ECO:0007669"/>
    <property type="project" value="UniProtKB-EC"/>
</dbReference>
<dbReference type="FunFam" id="3.20.20.70:FF:000022">
    <property type="entry name" value="3-keto-L-gulonate-6-phosphate decarboxylase UlaD"/>
    <property type="match status" value="1"/>
</dbReference>